<protein>
    <submittedName>
        <fullName evidence="1">Uncharacterized protein</fullName>
    </submittedName>
</protein>
<dbReference type="EMBL" id="AWUE01002968">
    <property type="protein sequence ID" value="OMP13882.1"/>
    <property type="molecule type" value="Genomic_DNA"/>
</dbReference>
<reference evidence="2" key="1">
    <citation type="submission" date="2013-09" db="EMBL/GenBank/DDBJ databases">
        <title>Corchorus olitorius genome sequencing.</title>
        <authorList>
            <person name="Alam M."/>
            <person name="Haque M.S."/>
            <person name="Islam M.S."/>
            <person name="Emdad E.M."/>
            <person name="Islam M.M."/>
            <person name="Ahmed B."/>
            <person name="Halim A."/>
            <person name="Hossen Q.M.M."/>
            <person name="Hossain M.Z."/>
            <person name="Ahmed R."/>
            <person name="Khan M.M."/>
            <person name="Islam R."/>
            <person name="Rashid M.M."/>
            <person name="Khan S.A."/>
            <person name="Rahman M.S."/>
            <person name="Alam M."/>
            <person name="Yahiya A.S."/>
            <person name="Khan M.S."/>
            <person name="Azam M.S."/>
            <person name="Haque T."/>
            <person name="Lashkar M.Z.H."/>
            <person name="Akhand A.I."/>
            <person name="Morshed G."/>
            <person name="Roy S."/>
            <person name="Uddin K.S."/>
            <person name="Rabeya T."/>
            <person name="Hossain A.S."/>
            <person name="Chowdhury A."/>
            <person name="Snigdha A.R."/>
            <person name="Mortoza M.S."/>
            <person name="Matin S.A."/>
            <person name="Hoque S.M.E."/>
            <person name="Islam M.K."/>
            <person name="Roy D.K."/>
            <person name="Haider R."/>
            <person name="Moosa M.M."/>
            <person name="Elias S.M."/>
            <person name="Hasan A.M."/>
            <person name="Jahan S."/>
            <person name="Shafiuddin M."/>
            <person name="Mahmood N."/>
            <person name="Shommy N.S."/>
        </authorList>
    </citation>
    <scope>NUCLEOTIDE SEQUENCE [LARGE SCALE GENOMIC DNA]</scope>
    <source>
        <strain evidence="2">cv. O-4</strain>
    </source>
</reference>
<proteinExistence type="predicted"/>
<name>A0A1R3L3G0_9ROSI</name>
<evidence type="ECO:0000313" key="1">
    <source>
        <dbReference type="EMBL" id="OMP13882.1"/>
    </source>
</evidence>
<organism evidence="1 2">
    <name type="scientific">Corchorus olitorius</name>
    <dbReference type="NCBI Taxonomy" id="93759"/>
    <lineage>
        <taxon>Eukaryota</taxon>
        <taxon>Viridiplantae</taxon>
        <taxon>Streptophyta</taxon>
        <taxon>Embryophyta</taxon>
        <taxon>Tracheophyta</taxon>
        <taxon>Spermatophyta</taxon>
        <taxon>Magnoliopsida</taxon>
        <taxon>eudicotyledons</taxon>
        <taxon>Gunneridae</taxon>
        <taxon>Pentapetalae</taxon>
        <taxon>rosids</taxon>
        <taxon>malvids</taxon>
        <taxon>Malvales</taxon>
        <taxon>Malvaceae</taxon>
        <taxon>Grewioideae</taxon>
        <taxon>Apeibeae</taxon>
        <taxon>Corchorus</taxon>
    </lineage>
</organism>
<accession>A0A1R3L3G0</accession>
<keyword evidence="2" id="KW-1185">Reference proteome</keyword>
<gene>
    <name evidence="1" type="ORF">COLO4_00740</name>
</gene>
<comment type="caution">
    <text evidence="1">The sequence shown here is derived from an EMBL/GenBank/DDBJ whole genome shotgun (WGS) entry which is preliminary data.</text>
</comment>
<dbReference type="AlphaFoldDB" id="A0A1R3L3G0"/>
<evidence type="ECO:0000313" key="2">
    <source>
        <dbReference type="Proteomes" id="UP000187203"/>
    </source>
</evidence>
<sequence>MDESGDSGSFRFFKRRIYKRLRMQTERKTKIKTESLPCRFLGR</sequence>
<dbReference type="Proteomes" id="UP000187203">
    <property type="component" value="Unassembled WGS sequence"/>
</dbReference>